<organism evidence="1 2">
    <name type="scientific">Brockia lithotrophica</name>
    <dbReference type="NCBI Taxonomy" id="933949"/>
    <lineage>
        <taxon>Bacteria</taxon>
        <taxon>Bacillati</taxon>
        <taxon>Bacillota</taxon>
        <taxon>Bacilli</taxon>
        <taxon>Bacillales</taxon>
        <taxon>Bacillales Family X. Incertae Sedis</taxon>
        <taxon>Brockia</taxon>
    </lineage>
</organism>
<dbReference type="Proteomes" id="UP000267019">
    <property type="component" value="Unassembled WGS sequence"/>
</dbReference>
<gene>
    <name evidence="1" type="ORF">C7438_1752</name>
</gene>
<comment type="caution">
    <text evidence="1">The sequence shown here is derived from an EMBL/GenBank/DDBJ whole genome shotgun (WGS) entry which is preliminary data.</text>
</comment>
<sequence length="138" mass="15053">MSCTNSSCGDFEVHLSFAGHFERPGQPFAFFVEPGALFGDDGNHFVAPGPAVFLQELLLAFQVARPGLLGRRYAGVNDSPLAGRQIFTQEAQDFAPGEAPLAGRRADATDFARLFPAAQSNGMYTQYFRGFVERIVFL</sequence>
<reference evidence="1 2" key="1">
    <citation type="submission" date="2018-10" db="EMBL/GenBank/DDBJ databases">
        <title>Genomic Encyclopedia of Type Strains, Phase IV (KMG-IV): sequencing the most valuable type-strain genomes for metagenomic binning, comparative biology and taxonomic classification.</title>
        <authorList>
            <person name="Goeker M."/>
        </authorList>
    </citation>
    <scope>NUCLEOTIDE SEQUENCE [LARGE SCALE GENOMIC DNA]</scope>
    <source>
        <strain evidence="1 2">DSM 22653</strain>
    </source>
</reference>
<dbReference type="AlphaFoldDB" id="A0A660KZS1"/>
<name>A0A660KZS1_9BACL</name>
<evidence type="ECO:0000313" key="1">
    <source>
        <dbReference type="EMBL" id="RKQ83533.1"/>
    </source>
</evidence>
<evidence type="ECO:0000313" key="2">
    <source>
        <dbReference type="Proteomes" id="UP000267019"/>
    </source>
</evidence>
<proteinExistence type="predicted"/>
<accession>A0A660KZS1</accession>
<dbReference type="EMBL" id="RBIJ01000007">
    <property type="protein sequence ID" value="RKQ83533.1"/>
    <property type="molecule type" value="Genomic_DNA"/>
</dbReference>
<protein>
    <submittedName>
        <fullName evidence="1">Uncharacterized protein</fullName>
    </submittedName>
</protein>
<keyword evidence="2" id="KW-1185">Reference proteome</keyword>